<proteinExistence type="predicted"/>
<dbReference type="EMBL" id="JADGKB010000046">
    <property type="protein sequence ID" value="KAJ3256790.1"/>
    <property type="molecule type" value="Genomic_DNA"/>
</dbReference>
<accession>A0AAD5Y2Y2</accession>
<evidence type="ECO:0000313" key="1">
    <source>
        <dbReference type="EMBL" id="KAJ3256790.1"/>
    </source>
</evidence>
<evidence type="ECO:0000313" key="2">
    <source>
        <dbReference type="Proteomes" id="UP001210925"/>
    </source>
</evidence>
<gene>
    <name evidence="1" type="ORF">HK103_005164</name>
</gene>
<keyword evidence="2" id="KW-1185">Reference proteome</keyword>
<dbReference type="AlphaFoldDB" id="A0AAD5Y2Y2"/>
<reference evidence="1" key="1">
    <citation type="submission" date="2020-05" db="EMBL/GenBank/DDBJ databases">
        <title>Phylogenomic resolution of chytrid fungi.</title>
        <authorList>
            <person name="Stajich J.E."/>
            <person name="Amses K."/>
            <person name="Simmons R."/>
            <person name="Seto K."/>
            <person name="Myers J."/>
            <person name="Bonds A."/>
            <person name="Quandt C.A."/>
            <person name="Barry K."/>
            <person name="Liu P."/>
            <person name="Grigoriev I."/>
            <person name="Longcore J.E."/>
            <person name="James T.Y."/>
        </authorList>
    </citation>
    <scope>NUCLEOTIDE SEQUENCE</scope>
    <source>
        <strain evidence="1">PLAUS21</strain>
    </source>
</reference>
<name>A0AAD5Y2Y2_9FUNG</name>
<dbReference type="Proteomes" id="UP001210925">
    <property type="component" value="Unassembled WGS sequence"/>
</dbReference>
<comment type="caution">
    <text evidence="1">The sequence shown here is derived from an EMBL/GenBank/DDBJ whole genome shotgun (WGS) entry which is preliminary data.</text>
</comment>
<sequence>MIATALLVIGASAQFSCIQSVQMPTFNQCVSNVLVNPITNLGGNADVTSACAGFQLQSQALYFKCLCNLMTNGMNCYTFCPNDPIIGTNQQLTNQYCTAAAQFAPPPGQATSNAAVTLPPLTLPPVVTTTTTTTAQATTTAKAHLSSDAESVSKWTSLGLAFFAVLF</sequence>
<protein>
    <submittedName>
        <fullName evidence="1">Uncharacterized protein</fullName>
    </submittedName>
</protein>
<organism evidence="1 2">
    <name type="scientific">Boothiomyces macroporosus</name>
    <dbReference type="NCBI Taxonomy" id="261099"/>
    <lineage>
        <taxon>Eukaryota</taxon>
        <taxon>Fungi</taxon>
        <taxon>Fungi incertae sedis</taxon>
        <taxon>Chytridiomycota</taxon>
        <taxon>Chytridiomycota incertae sedis</taxon>
        <taxon>Chytridiomycetes</taxon>
        <taxon>Rhizophydiales</taxon>
        <taxon>Terramycetaceae</taxon>
        <taxon>Boothiomyces</taxon>
    </lineage>
</organism>